<name>A0A3B0WX54_9ZZZZ</name>
<dbReference type="InterPro" id="IPR024534">
    <property type="entry name" value="JetD_C"/>
</dbReference>
<reference evidence="3" key="1">
    <citation type="submission" date="2018-06" db="EMBL/GenBank/DDBJ databases">
        <authorList>
            <person name="Zhirakovskaya E."/>
        </authorList>
    </citation>
    <scope>NUCLEOTIDE SEQUENCE</scope>
</reference>
<dbReference type="PIRSF" id="PIRSF028408">
    <property type="entry name" value="UCP028408"/>
    <property type="match status" value="1"/>
</dbReference>
<evidence type="ECO:0000259" key="1">
    <source>
        <dbReference type="Pfam" id="PF09983"/>
    </source>
</evidence>
<dbReference type="InterPro" id="IPR014544">
    <property type="entry name" value="UCP028408"/>
</dbReference>
<proteinExistence type="predicted"/>
<gene>
    <name evidence="3" type="ORF">MNBD_GAMMA07-533</name>
</gene>
<accession>A0A3B0WX54</accession>
<evidence type="ECO:0008006" key="4">
    <source>
        <dbReference type="Google" id="ProtNLM"/>
    </source>
</evidence>
<protein>
    <recommendedName>
        <fullName evidence="4">Wadjet protein JetD C-terminal domain-containing protein</fullName>
    </recommendedName>
</protein>
<dbReference type="Pfam" id="PF09983">
    <property type="entry name" value="JetD_C"/>
    <property type="match status" value="1"/>
</dbReference>
<organism evidence="3">
    <name type="scientific">hydrothermal vent metagenome</name>
    <dbReference type="NCBI Taxonomy" id="652676"/>
    <lineage>
        <taxon>unclassified sequences</taxon>
        <taxon>metagenomes</taxon>
        <taxon>ecological metagenomes</taxon>
    </lineage>
</organism>
<sequence length="382" mass="44094">MKLPMELRSKLRRQWQQADLRESRLLNDTCWPLLLPIGKPKASQIKQTSANLRAHLQHWRNEKIGQVEWQSIKYQSASTIVDMPLVWCIQNNKEWVAACQDKTVSSEFEFLSNVLMRVEAMFHVLLVRQRSVWRNASPQQVVQCCELAMQLQEGCAQGRPLRALSINNIDSKFIENNRTLLIKLLNIRFNQALENISLEVFLNAASENDHWLLVVPLSKGLLPFQQQRVKATELAKTKLPCSHIIIIENERCHYQLPQLKNTIAILGAGLNLNWLSNAHFNTCHIAYWGDIDSWGLRMLSIARNLQPQLTALMMDDETFENNKKSAVKELETAGQKTPEYLNADEENLYQKLLQLEKGRLEQEFIDKLVVEKFVAEWVEGGV</sequence>
<dbReference type="Pfam" id="PF11795">
    <property type="entry name" value="DUF3322"/>
    <property type="match status" value="1"/>
</dbReference>
<feature type="domain" description="Wadjet protein JetD C-terminal" evidence="1">
    <location>
        <begin position="207"/>
        <end position="369"/>
    </location>
</feature>
<evidence type="ECO:0000259" key="2">
    <source>
        <dbReference type="Pfam" id="PF11795"/>
    </source>
</evidence>
<dbReference type="AlphaFoldDB" id="A0A3B0WX54"/>
<dbReference type="InterPro" id="IPR024537">
    <property type="entry name" value="DUF3322"/>
</dbReference>
<evidence type="ECO:0000313" key="3">
    <source>
        <dbReference type="EMBL" id="VAW55802.1"/>
    </source>
</evidence>
<dbReference type="EMBL" id="UOFF01000118">
    <property type="protein sequence ID" value="VAW55802.1"/>
    <property type="molecule type" value="Genomic_DNA"/>
</dbReference>
<feature type="domain" description="DUF3322" evidence="2">
    <location>
        <begin position="4"/>
        <end position="185"/>
    </location>
</feature>